<gene>
    <name evidence="2" type="ORF">RVY80_07305</name>
</gene>
<name>A0ABU3Z9Q2_9FIRM</name>
<accession>A0ABU3Z9Q2</accession>
<dbReference type="Gene3D" id="3.10.105.10">
    <property type="entry name" value="Dipeptide-binding Protein, Domain 3"/>
    <property type="match status" value="1"/>
</dbReference>
<dbReference type="SUPFAM" id="SSF53850">
    <property type="entry name" value="Periplasmic binding protein-like II"/>
    <property type="match status" value="1"/>
</dbReference>
<organism evidence="2 3">
    <name type="scientific">Veillonella absiana</name>
    <dbReference type="NCBI Taxonomy" id="3079305"/>
    <lineage>
        <taxon>Bacteria</taxon>
        <taxon>Bacillati</taxon>
        <taxon>Bacillota</taxon>
        <taxon>Negativicutes</taxon>
        <taxon>Veillonellales</taxon>
        <taxon>Veillonellaceae</taxon>
        <taxon>Veillonella</taxon>
    </lineage>
</organism>
<evidence type="ECO:0000313" key="2">
    <source>
        <dbReference type="EMBL" id="MDV5088644.1"/>
    </source>
</evidence>
<reference evidence="2 3" key="1">
    <citation type="submission" date="2023-10" db="EMBL/GenBank/DDBJ databases">
        <title>Veillonella sp. nov., isolated from a pig farm feces dump.</title>
        <authorList>
            <person name="Chang Y.-H."/>
        </authorList>
    </citation>
    <scope>NUCLEOTIDE SEQUENCE [LARGE SCALE GENOMIC DNA]</scope>
    <source>
        <strain evidence="2 3">YH-vei2233</strain>
    </source>
</reference>
<evidence type="ECO:0000313" key="3">
    <source>
        <dbReference type="Proteomes" id="UP001272515"/>
    </source>
</evidence>
<dbReference type="PANTHER" id="PTHR30290:SF79">
    <property type="entry name" value="DIPEPTIDE-BINDING PROTEIN DPPE"/>
    <property type="match status" value="1"/>
</dbReference>
<dbReference type="InterPro" id="IPR000914">
    <property type="entry name" value="SBP_5_dom"/>
</dbReference>
<dbReference type="EMBL" id="JAWJZB010000008">
    <property type="protein sequence ID" value="MDV5088644.1"/>
    <property type="molecule type" value="Genomic_DNA"/>
</dbReference>
<dbReference type="CDD" id="cd08504">
    <property type="entry name" value="PBP2_OppA"/>
    <property type="match status" value="1"/>
</dbReference>
<comment type="caution">
    <text evidence="2">The sequence shown here is derived from an EMBL/GenBank/DDBJ whole genome shotgun (WGS) entry which is preliminary data.</text>
</comment>
<dbReference type="InterPro" id="IPR030678">
    <property type="entry name" value="Peptide/Ni-bd"/>
</dbReference>
<protein>
    <submittedName>
        <fullName evidence="2">Peptide ABC transporter substrate-binding protein</fullName>
    </submittedName>
</protein>
<dbReference type="Gene3D" id="3.40.190.10">
    <property type="entry name" value="Periplasmic binding protein-like II"/>
    <property type="match status" value="1"/>
</dbReference>
<keyword evidence="3" id="KW-1185">Reference proteome</keyword>
<dbReference type="Gene3D" id="3.90.76.10">
    <property type="entry name" value="Dipeptide-binding Protein, Domain 1"/>
    <property type="match status" value="1"/>
</dbReference>
<dbReference type="InterPro" id="IPR039424">
    <property type="entry name" value="SBP_5"/>
</dbReference>
<dbReference type="PIRSF" id="PIRSF002741">
    <property type="entry name" value="MppA"/>
    <property type="match status" value="1"/>
</dbReference>
<feature type="domain" description="Solute-binding protein family 5" evidence="1">
    <location>
        <begin position="107"/>
        <end position="487"/>
    </location>
</feature>
<dbReference type="Proteomes" id="UP001272515">
    <property type="component" value="Unassembled WGS sequence"/>
</dbReference>
<proteinExistence type="predicted"/>
<sequence>MSVLRKLRNIMVGDQLARTQKCSGTTASGSVIRGHVWRNLLVVMMASTLLLVAGCGQQQSSKDSKVIRYVLEQEPSTLDPAKSQTLPESTVQLQLFEGLTRLDEQGEPQPAAAMSWELSPDGTVYTFHMRPHMKWSNGDVLTAQDFEYAWKRALDPNEDAGTSYMLYPIKNGEAYNSGEAKADDVGVKAVDDSTLVVTLEQPTPYFLKLLAFHAFYPVNEQVAKTHQYWASKGETIVGNGPYKVTEWRHNGYINFAKNENYWDANSVVTDVMNWPISESQSTRLTLVEGGEADMMVEPPVPDQHRLEKEGLLQIGPMLGTYYYVFNVTAEPFTDARVRKAFAMVIDRKAIVDNVVHGGKIPAFAFVPPGMLNPATGKDFRAEGGPLVTENLEAAKALLKEAGYDEHHPLPQVSILYNTNEMHKAIAEAVQATWAKAFGVNVSLQNQESKVFLASREEGRYQVARASWIADFGDPQNFLEVFSASDNDAQFHNDAYNDLINKVRSTQDGSLRNQYMHDAEQMMFDEGLVMPIYYTTQPYVSNGKIKDFYWTALGLIDFKKAYRVE</sequence>
<dbReference type="PANTHER" id="PTHR30290">
    <property type="entry name" value="PERIPLASMIC BINDING COMPONENT OF ABC TRANSPORTER"/>
    <property type="match status" value="1"/>
</dbReference>
<dbReference type="Pfam" id="PF00496">
    <property type="entry name" value="SBP_bac_5"/>
    <property type="match status" value="1"/>
</dbReference>
<evidence type="ECO:0000259" key="1">
    <source>
        <dbReference type="Pfam" id="PF00496"/>
    </source>
</evidence>